<dbReference type="EMBL" id="CAEZUZ010000019">
    <property type="protein sequence ID" value="CAB4609974.1"/>
    <property type="molecule type" value="Genomic_DNA"/>
</dbReference>
<sequence length="198" mass="22594">MAWGLPVNDCASDSTLWRGKEQVVEPVIAVSHRVRLISSHYIFRHKGFERINERQTFFTCFAKNCICIGVEKTSLKHCIHTVHSFSIFRTASLNPIDIPQSWIVPTRTMQTTQFAYREACLLYATTSDLISLFTGRHIFENNCDVATIFVPVGKVTIRHTHIEALSDLVVKFHFSFVITQCDASGTTSGIWRCQLHHH</sequence>
<protein>
    <submittedName>
        <fullName evidence="1">Unannotated protein</fullName>
    </submittedName>
</protein>
<reference evidence="1" key="1">
    <citation type="submission" date="2020-05" db="EMBL/GenBank/DDBJ databases">
        <authorList>
            <person name="Chiriac C."/>
            <person name="Salcher M."/>
            <person name="Ghai R."/>
            <person name="Kavagutti S V."/>
        </authorList>
    </citation>
    <scope>NUCLEOTIDE SEQUENCE</scope>
</reference>
<dbReference type="AlphaFoldDB" id="A0A6J6HFU8"/>
<evidence type="ECO:0000313" key="1">
    <source>
        <dbReference type="EMBL" id="CAB4609974.1"/>
    </source>
</evidence>
<organism evidence="1">
    <name type="scientific">freshwater metagenome</name>
    <dbReference type="NCBI Taxonomy" id="449393"/>
    <lineage>
        <taxon>unclassified sequences</taxon>
        <taxon>metagenomes</taxon>
        <taxon>ecological metagenomes</taxon>
    </lineage>
</organism>
<gene>
    <name evidence="1" type="ORF">UFOPK1889_00225</name>
</gene>
<accession>A0A6J6HFU8</accession>
<proteinExistence type="predicted"/>
<name>A0A6J6HFU8_9ZZZZ</name>